<reference evidence="1 2" key="1">
    <citation type="submission" date="2021-06" db="EMBL/GenBank/DDBJ databases">
        <authorList>
            <person name="Kallberg Y."/>
            <person name="Tangrot J."/>
            <person name="Rosling A."/>
        </authorList>
    </citation>
    <scope>NUCLEOTIDE SEQUENCE [LARGE SCALE GENOMIC DNA]</scope>
    <source>
        <strain evidence="1 2">120-4 pot B 10/14</strain>
    </source>
</reference>
<evidence type="ECO:0000313" key="1">
    <source>
        <dbReference type="EMBL" id="CAG8856079.1"/>
    </source>
</evidence>
<evidence type="ECO:0000313" key="2">
    <source>
        <dbReference type="Proteomes" id="UP000789901"/>
    </source>
</evidence>
<keyword evidence="2" id="KW-1185">Reference proteome</keyword>
<dbReference type="Proteomes" id="UP000789901">
    <property type="component" value="Unassembled WGS sequence"/>
</dbReference>
<feature type="non-terminal residue" evidence="1">
    <location>
        <position position="48"/>
    </location>
</feature>
<gene>
    <name evidence="1" type="ORF">GMARGA_LOCUS44900</name>
</gene>
<sequence length="48" mass="5729">MVNCFLLKYPNESKTEYNFDAKFWMAKSLLNGLGVNKDEQRAYNYLME</sequence>
<proteinExistence type="predicted"/>
<comment type="caution">
    <text evidence="1">The sequence shown here is derived from an EMBL/GenBank/DDBJ whole genome shotgun (WGS) entry which is preliminary data.</text>
</comment>
<organism evidence="1 2">
    <name type="scientific">Gigaspora margarita</name>
    <dbReference type="NCBI Taxonomy" id="4874"/>
    <lineage>
        <taxon>Eukaryota</taxon>
        <taxon>Fungi</taxon>
        <taxon>Fungi incertae sedis</taxon>
        <taxon>Mucoromycota</taxon>
        <taxon>Glomeromycotina</taxon>
        <taxon>Glomeromycetes</taxon>
        <taxon>Diversisporales</taxon>
        <taxon>Gigasporaceae</taxon>
        <taxon>Gigaspora</taxon>
    </lineage>
</organism>
<name>A0ABN7XQ70_GIGMA</name>
<protein>
    <submittedName>
        <fullName evidence="1">11907_t:CDS:1</fullName>
    </submittedName>
</protein>
<dbReference type="EMBL" id="CAJVQB010155981">
    <property type="protein sequence ID" value="CAG8856079.1"/>
    <property type="molecule type" value="Genomic_DNA"/>
</dbReference>
<accession>A0ABN7XQ70</accession>